<name>A0A9D4AGX0_9ROSI</name>
<dbReference type="AlphaFoldDB" id="A0A9D4AGX0"/>
<reference evidence="1 2" key="1">
    <citation type="journal article" date="2021" name="Plant Biotechnol. J.">
        <title>Multi-omics assisted identification of the key and species-specific regulatory components of drought-tolerant mechanisms in Gossypium stocksii.</title>
        <authorList>
            <person name="Yu D."/>
            <person name="Ke L."/>
            <person name="Zhang D."/>
            <person name="Wu Y."/>
            <person name="Sun Y."/>
            <person name="Mei J."/>
            <person name="Sun J."/>
            <person name="Sun Y."/>
        </authorList>
    </citation>
    <scope>NUCLEOTIDE SEQUENCE [LARGE SCALE GENOMIC DNA]</scope>
    <source>
        <strain evidence="2">cv. E1</strain>
        <tissue evidence="1">Leaf</tissue>
    </source>
</reference>
<keyword evidence="2" id="KW-1185">Reference proteome</keyword>
<sequence length="117" mass="13233">MEKGDFSGKEMATNKTTGFEHVISTLRFKRHKVSAVRDFLPGCGRGATTNLKLNGQITVDQEYSGIFAKERLEKLKVHGKVTVEAENSVVRVVNQVCTYTTHTYRQKLKSRNPEWAC</sequence>
<proteinExistence type="predicted"/>
<protein>
    <submittedName>
        <fullName evidence="1">Uncharacterized protein</fullName>
    </submittedName>
</protein>
<evidence type="ECO:0000313" key="1">
    <source>
        <dbReference type="EMBL" id="KAH1120439.1"/>
    </source>
</evidence>
<organism evidence="1 2">
    <name type="scientific">Gossypium stocksii</name>
    <dbReference type="NCBI Taxonomy" id="47602"/>
    <lineage>
        <taxon>Eukaryota</taxon>
        <taxon>Viridiplantae</taxon>
        <taxon>Streptophyta</taxon>
        <taxon>Embryophyta</taxon>
        <taxon>Tracheophyta</taxon>
        <taxon>Spermatophyta</taxon>
        <taxon>Magnoliopsida</taxon>
        <taxon>eudicotyledons</taxon>
        <taxon>Gunneridae</taxon>
        <taxon>Pentapetalae</taxon>
        <taxon>rosids</taxon>
        <taxon>malvids</taxon>
        <taxon>Malvales</taxon>
        <taxon>Malvaceae</taxon>
        <taxon>Malvoideae</taxon>
        <taxon>Gossypium</taxon>
    </lineage>
</organism>
<dbReference type="EMBL" id="JAIQCV010000002">
    <property type="protein sequence ID" value="KAH1120439.1"/>
    <property type="molecule type" value="Genomic_DNA"/>
</dbReference>
<gene>
    <name evidence="1" type="ORF">J1N35_003599</name>
</gene>
<dbReference type="Proteomes" id="UP000828251">
    <property type="component" value="Unassembled WGS sequence"/>
</dbReference>
<comment type="caution">
    <text evidence="1">The sequence shown here is derived from an EMBL/GenBank/DDBJ whole genome shotgun (WGS) entry which is preliminary data.</text>
</comment>
<evidence type="ECO:0000313" key="2">
    <source>
        <dbReference type="Proteomes" id="UP000828251"/>
    </source>
</evidence>
<accession>A0A9D4AGX0</accession>